<dbReference type="Gene3D" id="3.40.50.1580">
    <property type="entry name" value="Nucleoside phosphorylase domain"/>
    <property type="match status" value="1"/>
</dbReference>
<keyword evidence="3" id="KW-1185">Reference proteome</keyword>
<dbReference type="OrthoDB" id="20872at2759"/>
<dbReference type="SUPFAM" id="SSF53167">
    <property type="entry name" value="Purine and uridine phosphorylases"/>
    <property type="match status" value="1"/>
</dbReference>
<dbReference type="GO" id="GO:0003824">
    <property type="term" value="F:catalytic activity"/>
    <property type="evidence" value="ECO:0007669"/>
    <property type="project" value="InterPro"/>
</dbReference>
<dbReference type="RefSeq" id="XP_056491659.1">
    <property type="nucleotide sequence ID" value="XM_056628925.1"/>
</dbReference>
<reference evidence="2" key="2">
    <citation type="journal article" date="2023" name="IMA Fungus">
        <title>Comparative genomic study of the Penicillium genus elucidates a diverse pangenome and 15 lateral gene transfer events.</title>
        <authorList>
            <person name="Petersen C."/>
            <person name="Sorensen T."/>
            <person name="Nielsen M.R."/>
            <person name="Sondergaard T.E."/>
            <person name="Sorensen J.L."/>
            <person name="Fitzpatrick D.A."/>
            <person name="Frisvad J.C."/>
            <person name="Nielsen K.L."/>
        </authorList>
    </citation>
    <scope>NUCLEOTIDE SEQUENCE</scope>
    <source>
        <strain evidence="2">IBT 29677</strain>
    </source>
</reference>
<dbReference type="PANTHER" id="PTHR46082">
    <property type="entry name" value="ATP/GTP-BINDING PROTEIN-RELATED"/>
    <property type="match status" value="1"/>
</dbReference>
<dbReference type="Pfam" id="PF01048">
    <property type="entry name" value="PNP_UDP_1"/>
    <property type="match status" value="1"/>
</dbReference>
<evidence type="ECO:0000313" key="3">
    <source>
        <dbReference type="Proteomes" id="UP001147747"/>
    </source>
</evidence>
<dbReference type="InterPro" id="IPR000845">
    <property type="entry name" value="Nucleoside_phosphorylase_d"/>
</dbReference>
<dbReference type="Proteomes" id="UP001147747">
    <property type="component" value="Unassembled WGS sequence"/>
</dbReference>
<dbReference type="PANTHER" id="PTHR46082:SF6">
    <property type="entry name" value="AAA+ ATPASE DOMAIN-CONTAINING PROTEIN-RELATED"/>
    <property type="match status" value="1"/>
</dbReference>
<feature type="domain" description="Nucleoside phosphorylase" evidence="1">
    <location>
        <begin position="26"/>
        <end position="176"/>
    </location>
</feature>
<dbReference type="InterPro" id="IPR053137">
    <property type="entry name" value="NLR-like"/>
</dbReference>
<dbReference type="GeneID" id="81367905"/>
<gene>
    <name evidence="2" type="ORF">N7509_004288</name>
</gene>
<dbReference type="EMBL" id="JAPZBU010000005">
    <property type="protein sequence ID" value="KAJ5404417.1"/>
    <property type="molecule type" value="Genomic_DNA"/>
</dbReference>
<evidence type="ECO:0000313" key="2">
    <source>
        <dbReference type="EMBL" id="KAJ5404417.1"/>
    </source>
</evidence>
<comment type="caution">
    <text evidence="2">The sequence shown here is derived from an EMBL/GenBank/DDBJ whole genome shotgun (WGS) entry which is preliminary data.</text>
</comment>
<accession>A0A9W9W6P5</accession>
<evidence type="ECO:0000259" key="1">
    <source>
        <dbReference type="Pfam" id="PF01048"/>
    </source>
</evidence>
<proteinExistence type="predicted"/>
<sequence>MAHPSVSSIIQPSSHPRPRFRRNFLIAIICALPLEYDAAVLLIDEFWDLNGNQYGRADGDRNTYRNGRIGAHNVVLMLLPAMGTAAVAGSAASLRTSYPALQIAFLVGICGGSPGIQAAFLGDVVISDGVVQYLLGRQYPEGFVMKGISEGNVHAPNKEIRGLIAYFKTEAREEGIRRWECASSQGLAG</sequence>
<organism evidence="2 3">
    <name type="scientific">Penicillium cosmopolitanum</name>
    <dbReference type="NCBI Taxonomy" id="1131564"/>
    <lineage>
        <taxon>Eukaryota</taxon>
        <taxon>Fungi</taxon>
        <taxon>Dikarya</taxon>
        <taxon>Ascomycota</taxon>
        <taxon>Pezizomycotina</taxon>
        <taxon>Eurotiomycetes</taxon>
        <taxon>Eurotiomycetidae</taxon>
        <taxon>Eurotiales</taxon>
        <taxon>Aspergillaceae</taxon>
        <taxon>Penicillium</taxon>
    </lineage>
</organism>
<dbReference type="GO" id="GO:0009116">
    <property type="term" value="P:nucleoside metabolic process"/>
    <property type="evidence" value="ECO:0007669"/>
    <property type="project" value="InterPro"/>
</dbReference>
<dbReference type="AlphaFoldDB" id="A0A9W9W6P5"/>
<reference evidence="2" key="1">
    <citation type="submission" date="2022-12" db="EMBL/GenBank/DDBJ databases">
        <authorList>
            <person name="Petersen C."/>
        </authorList>
    </citation>
    <scope>NUCLEOTIDE SEQUENCE</scope>
    <source>
        <strain evidence="2">IBT 29677</strain>
    </source>
</reference>
<protein>
    <recommendedName>
        <fullName evidence="1">Nucleoside phosphorylase domain-containing protein</fullName>
    </recommendedName>
</protein>
<name>A0A9W9W6P5_9EURO</name>
<dbReference type="InterPro" id="IPR035994">
    <property type="entry name" value="Nucleoside_phosphorylase_sf"/>
</dbReference>